<keyword evidence="11 17" id="KW-0472">Membrane</keyword>
<feature type="transmembrane region" description="Helical" evidence="17">
    <location>
        <begin position="223"/>
        <end position="241"/>
    </location>
</feature>
<proteinExistence type="inferred from homology"/>
<evidence type="ECO:0000256" key="17">
    <source>
        <dbReference type="HAMAP-Rule" id="MF_01006"/>
    </source>
</evidence>
<evidence type="ECO:0000256" key="11">
    <source>
        <dbReference type="ARBA" id="ARBA00023136"/>
    </source>
</evidence>
<evidence type="ECO:0000256" key="5">
    <source>
        <dbReference type="ARBA" id="ARBA00022475"/>
    </source>
</evidence>
<dbReference type="GO" id="GO:0005886">
    <property type="term" value="C:plasma membrane"/>
    <property type="evidence" value="ECO:0007669"/>
    <property type="project" value="UniProtKB-SubCell"/>
</dbReference>
<gene>
    <name evidence="17" type="primary">uppP</name>
    <name evidence="18" type="ORF">IEO70_05405</name>
</gene>
<evidence type="ECO:0000256" key="10">
    <source>
        <dbReference type="ARBA" id="ARBA00022989"/>
    </source>
</evidence>
<keyword evidence="19" id="KW-1185">Reference proteome</keyword>
<comment type="function">
    <text evidence="17">Catalyzes the dephosphorylation of undecaprenyl diphosphate (UPP). Confers resistance to bacitracin.</text>
</comment>
<evidence type="ECO:0000256" key="8">
    <source>
        <dbReference type="ARBA" id="ARBA00022960"/>
    </source>
</evidence>
<evidence type="ECO:0000256" key="3">
    <source>
        <dbReference type="ARBA" id="ARBA00012374"/>
    </source>
</evidence>
<dbReference type="InterPro" id="IPR003824">
    <property type="entry name" value="UppP"/>
</dbReference>
<feature type="transmembrane region" description="Helical" evidence="17">
    <location>
        <begin position="253"/>
        <end position="271"/>
    </location>
</feature>
<evidence type="ECO:0000256" key="7">
    <source>
        <dbReference type="ARBA" id="ARBA00022801"/>
    </source>
</evidence>
<feature type="transmembrane region" description="Helical" evidence="17">
    <location>
        <begin position="93"/>
        <end position="115"/>
    </location>
</feature>
<dbReference type="GO" id="GO:0050380">
    <property type="term" value="F:undecaprenyl-diphosphatase activity"/>
    <property type="evidence" value="ECO:0007669"/>
    <property type="project" value="UniProtKB-UniRule"/>
</dbReference>
<evidence type="ECO:0000313" key="18">
    <source>
        <dbReference type="EMBL" id="MBD3107796.1"/>
    </source>
</evidence>
<dbReference type="GO" id="GO:0009252">
    <property type="term" value="P:peptidoglycan biosynthetic process"/>
    <property type="evidence" value="ECO:0007669"/>
    <property type="project" value="UniProtKB-KW"/>
</dbReference>
<dbReference type="Proteomes" id="UP000602076">
    <property type="component" value="Unassembled WGS sequence"/>
</dbReference>
<evidence type="ECO:0000256" key="1">
    <source>
        <dbReference type="ARBA" id="ARBA00004651"/>
    </source>
</evidence>
<dbReference type="EMBL" id="JACXSI010000010">
    <property type="protein sequence ID" value="MBD3107796.1"/>
    <property type="molecule type" value="Genomic_DNA"/>
</dbReference>
<feature type="transmembrane region" description="Helical" evidence="17">
    <location>
        <begin position="46"/>
        <end position="65"/>
    </location>
</feature>
<evidence type="ECO:0000313" key="19">
    <source>
        <dbReference type="Proteomes" id="UP000602076"/>
    </source>
</evidence>
<name>A0A927HAU0_9BACI</name>
<evidence type="ECO:0000256" key="15">
    <source>
        <dbReference type="ARBA" id="ARBA00032932"/>
    </source>
</evidence>
<dbReference type="HAMAP" id="MF_01006">
    <property type="entry name" value="Undec_diphosphatase"/>
    <property type="match status" value="1"/>
</dbReference>
<keyword evidence="13 17" id="KW-0961">Cell wall biogenesis/degradation</keyword>
<dbReference type="GO" id="GO:0046677">
    <property type="term" value="P:response to antibiotic"/>
    <property type="evidence" value="ECO:0007669"/>
    <property type="project" value="UniProtKB-UniRule"/>
</dbReference>
<dbReference type="Pfam" id="PF02673">
    <property type="entry name" value="BacA"/>
    <property type="match status" value="1"/>
</dbReference>
<keyword evidence="5 17" id="KW-1003">Cell membrane</keyword>
<dbReference type="PANTHER" id="PTHR30622">
    <property type="entry name" value="UNDECAPRENYL-DIPHOSPHATASE"/>
    <property type="match status" value="1"/>
</dbReference>
<comment type="catalytic activity">
    <reaction evidence="16 17">
        <text>di-trans,octa-cis-undecaprenyl diphosphate + H2O = di-trans,octa-cis-undecaprenyl phosphate + phosphate + H(+)</text>
        <dbReference type="Rhea" id="RHEA:28094"/>
        <dbReference type="ChEBI" id="CHEBI:15377"/>
        <dbReference type="ChEBI" id="CHEBI:15378"/>
        <dbReference type="ChEBI" id="CHEBI:43474"/>
        <dbReference type="ChEBI" id="CHEBI:58405"/>
        <dbReference type="ChEBI" id="CHEBI:60392"/>
        <dbReference type="EC" id="3.6.1.27"/>
    </reaction>
</comment>
<keyword evidence="6 17" id="KW-0812">Transmembrane</keyword>
<evidence type="ECO:0000256" key="6">
    <source>
        <dbReference type="ARBA" id="ARBA00022692"/>
    </source>
</evidence>
<comment type="caution">
    <text evidence="18">The sequence shown here is derived from an EMBL/GenBank/DDBJ whole genome shotgun (WGS) entry which is preliminary data.</text>
</comment>
<comment type="similarity">
    <text evidence="2 17">Belongs to the UppP family.</text>
</comment>
<comment type="miscellaneous">
    <text evidence="17">Bacitracin is thought to be involved in the inhibition of peptidoglycan synthesis by sequestering undecaprenyl diphosphate, thereby reducing the pool of lipid carrier available.</text>
</comment>
<evidence type="ECO:0000256" key="12">
    <source>
        <dbReference type="ARBA" id="ARBA00023251"/>
    </source>
</evidence>
<organism evidence="18 19">
    <name type="scientific">Peribacillus faecalis</name>
    <dbReference type="NCBI Taxonomy" id="2772559"/>
    <lineage>
        <taxon>Bacteria</taxon>
        <taxon>Bacillati</taxon>
        <taxon>Bacillota</taxon>
        <taxon>Bacilli</taxon>
        <taxon>Bacillales</taxon>
        <taxon>Bacillaceae</taxon>
        <taxon>Peribacillus</taxon>
    </lineage>
</organism>
<sequence length="272" mass="29711">MENFDFLLMIKMIIIGLVQGFTEPIPVSSSGHVMIASNILGVGEQGFTFAILTNTASLVAILFIYRQDISRLIVNTLKYIKTREQQYLADFRFAMFVVIGSIPAGVLGVLLSDFIADSTSMTTIAITLFVTGIALWLIRNIRGTKRDGDLTTKDAVIVGLGQAVALTPGISRSGATIISALAVGMNQETALRFSFMLYIPVSLGGVVLGISDFLGEPNKADLAVPYAAAFIATLLMTYFAMRWFMGIMKNGKLVYFSYYCFIVGTLLLIFFR</sequence>
<dbReference type="AlphaFoldDB" id="A0A927HAU0"/>
<feature type="transmembrane region" description="Helical" evidence="17">
    <location>
        <begin position="193"/>
        <end position="211"/>
    </location>
</feature>
<evidence type="ECO:0000256" key="13">
    <source>
        <dbReference type="ARBA" id="ARBA00023316"/>
    </source>
</evidence>
<dbReference type="PANTHER" id="PTHR30622:SF2">
    <property type="entry name" value="UNDECAPRENYL-DIPHOSPHATASE"/>
    <property type="match status" value="1"/>
</dbReference>
<dbReference type="RefSeq" id="WP_190997336.1">
    <property type="nucleotide sequence ID" value="NZ_JACXSI010000010.1"/>
</dbReference>
<reference evidence="18" key="1">
    <citation type="submission" date="2020-09" db="EMBL/GenBank/DDBJ databases">
        <title>Bacillus faecalis sp. nov., a moderately halophilic bacterium isolated from cow faeces.</title>
        <authorList>
            <person name="Jiang L."/>
            <person name="Lee J."/>
        </authorList>
    </citation>
    <scope>NUCLEOTIDE SEQUENCE</scope>
    <source>
        <strain evidence="18">AGMB 02131</strain>
    </source>
</reference>
<protein>
    <recommendedName>
        <fullName evidence="4 17">Undecaprenyl-diphosphatase</fullName>
        <ecNumber evidence="3 17">3.6.1.27</ecNumber>
    </recommendedName>
    <alternativeName>
        <fullName evidence="15 17">Bacitracin resistance protein</fullName>
    </alternativeName>
    <alternativeName>
        <fullName evidence="14 17">Undecaprenyl pyrophosphate phosphatase</fullName>
    </alternativeName>
</protein>
<evidence type="ECO:0000256" key="14">
    <source>
        <dbReference type="ARBA" id="ARBA00032707"/>
    </source>
</evidence>
<evidence type="ECO:0000256" key="16">
    <source>
        <dbReference type="ARBA" id="ARBA00047594"/>
    </source>
</evidence>
<keyword evidence="8 17" id="KW-0133">Cell shape</keyword>
<keyword evidence="7 17" id="KW-0378">Hydrolase</keyword>
<keyword evidence="10 17" id="KW-1133">Transmembrane helix</keyword>
<dbReference type="EC" id="3.6.1.27" evidence="3 17"/>
<dbReference type="GO" id="GO:0008360">
    <property type="term" value="P:regulation of cell shape"/>
    <property type="evidence" value="ECO:0007669"/>
    <property type="project" value="UniProtKB-KW"/>
</dbReference>
<evidence type="ECO:0000256" key="9">
    <source>
        <dbReference type="ARBA" id="ARBA00022984"/>
    </source>
</evidence>
<feature type="transmembrane region" description="Helical" evidence="17">
    <location>
        <begin position="121"/>
        <end position="138"/>
    </location>
</feature>
<accession>A0A927HAU0</accession>
<comment type="subcellular location">
    <subcellularLocation>
        <location evidence="1 17">Cell membrane</location>
        <topology evidence="1 17">Multi-pass membrane protein</topology>
    </subcellularLocation>
</comment>
<keyword evidence="12 17" id="KW-0046">Antibiotic resistance</keyword>
<keyword evidence="9 17" id="KW-0573">Peptidoglycan synthesis</keyword>
<evidence type="ECO:0000256" key="4">
    <source>
        <dbReference type="ARBA" id="ARBA00021581"/>
    </source>
</evidence>
<evidence type="ECO:0000256" key="2">
    <source>
        <dbReference type="ARBA" id="ARBA00010621"/>
    </source>
</evidence>
<dbReference type="GO" id="GO:0071555">
    <property type="term" value="P:cell wall organization"/>
    <property type="evidence" value="ECO:0007669"/>
    <property type="project" value="UniProtKB-KW"/>
</dbReference>